<dbReference type="AlphaFoldDB" id="A0A6N1VCL3"/>
<gene>
    <name evidence="1" type="ORF">HTY61_09885</name>
</gene>
<protein>
    <submittedName>
        <fullName evidence="1">Uncharacterized protein</fullName>
    </submittedName>
</protein>
<dbReference type="RefSeq" id="WP_175276629.1">
    <property type="nucleotide sequence ID" value="NZ_CP054836.1"/>
</dbReference>
<reference evidence="1 2" key="1">
    <citation type="submission" date="2020-06" db="EMBL/GenBank/DDBJ databases">
        <title>Oricola thermophila sp. nov. isolated from a tidal sediments.</title>
        <authorList>
            <person name="Kwon K.K."/>
            <person name="Yang S.-H."/>
            <person name="Park M.-J."/>
        </authorList>
    </citation>
    <scope>NUCLEOTIDE SEQUENCE [LARGE SCALE GENOMIC DNA]</scope>
    <source>
        <strain evidence="1 2">MEBiC13590</strain>
    </source>
</reference>
<dbReference type="EMBL" id="CP054836">
    <property type="protein sequence ID" value="QKV18736.1"/>
    <property type="molecule type" value="Genomic_DNA"/>
</dbReference>
<sequence>MTIDLYSINSMPAGRVLPEQVGPDAVEAYGRSFPDPETLAAMPRAMRREAALLAAEAGLDAPKGSLPARTAVLPWRPAGAADNRRRADNGESAGAGLLRAFIADCLRFRPAESTGWISCADIHALHCAWCRANGHEPAESRILGMMIGDRVARERRGHMNGYRGLVLSEVAAFYKSDVAIVPEDDEAVRVFARECLAPGEGWVSYAALQDALAGWCAMKRWPQPPAAIFRHALVASGARPKRGSEGHSGYSGISLSALGEALAGGRAAARSAAQ</sequence>
<evidence type="ECO:0000313" key="2">
    <source>
        <dbReference type="Proteomes" id="UP000509367"/>
    </source>
</evidence>
<name>A0A6N1VCL3_9HYPH</name>
<organism evidence="1 2">
    <name type="scientific">Oricola thermophila</name>
    <dbReference type="NCBI Taxonomy" id="2742145"/>
    <lineage>
        <taxon>Bacteria</taxon>
        <taxon>Pseudomonadati</taxon>
        <taxon>Pseudomonadota</taxon>
        <taxon>Alphaproteobacteria</taxon>
        <taxon>Hyphomicrobiales</taxon>
        <taxon>Ahrensiaceae</taxon>
        <taxon>Oricola</taxon>
    </lineage>
</organism>
<proteinExistence type="predicted"/>
<keyword evidence="2" id="KW-1185">Reference proteome</keyword>
<accession>A0A6N1VCL3</accession>
<dbReference type="KEGG" id="orm:HTY61_09885"/>
<evidence type="ECO:0000313" key="1">
    <source>
        <dbReference type="EMBL" id="QKV18736.1"/>
    </source>
</evidence>
<dbReference type="Proteomes" id="UP000509367">
    <property type="component" value="Chromosome"/>
</dbReference>